<dbReference type="RefSeq" id="WP_015329503.1">
    <property type="nucleotide sequence ID" value="NC_020054.1"/>
</dbReference>
<dbReference type="Proteomes" id="UP000011058">
    <property type="component" value="Chromosome"/>
</dbReference>
<reference evidence="1 2" key="1">
    <citation type="journal article" date="2012" name="J. Bacteriol.">
        <title>Genome Sequence of Fibrella aestuarina BUZ 2T, a Filamentous Marine Bacterium.</title>
        <authorList>
            <person name="Filippini M."/>
            <person name="Qi W."/>
            <person name="Blom J."/>
            <person name="Goesmann A."/>
            <person name="Smits T.H."/>
            <person name="Bagheri H.C."/>
        </authorList>
    </citation>
    <scope>NUCLEOTIDE SEQUENCE [LARGE SCALE GENOMIC DNA]</scope>
    <source>
        <strain evidence="2">BUZ 2T</strain>
    </source>
</reference>
<accession>I0K2Q0</accession>
<organism evidence="1 2">
    <name type="scientific">Fibrella aestuarina BUZ 2</name>
    <dbReference type="NCBI Taxonomy" id="1166018"/>
    <lineage>
        <taxon>Bacteria</taxon>
        <taxon>Pseudomonadati</taxon>
        <taxon>Bacteroidota</taxon>
        <taxon>Cytophagia</taxon>
        <taxon>Cytophagales</taxon>
        <taxon>Spirosomataceae</taxon>
        <taxon>Fibrella</taxon>
    </lineage>
</organism>
<evidence type="ECO:0000313" key="1">
    <source>
        <dbReference type="EMBL" id="CCG98403.1"/>
    </source>
</evidence>
<name>I0K2Q0_9BACT</name>
<evidence type="ECO:0000313" key="2">
    <source>
        <dbReference type="Proteomes" id="UP000011058"/>
    </source>
</evidence>
<dbReference type="HOGENOM" id="CLU_2142180_0_0_10"/>
<protein>
    <submittedName>
        <fullName evidence="1">Uncharacterized protein</fullName>
    </submittedName>
</protein>
<dbReference type="KEGG" id="fae:FAES_0391"/>
<sequence>MCDTIYLPNQAEVETINELEHAFGLSVDEFHLFPHLLRPSQLADGRCGREACLCYVDLAAYLTAAQATWYYPQAGPGDISVLMMPPIQRHTEAFMEMVTSLGNSSIPDSKAG</sequence>
<keyword evidence="2" id="KW-1185">Reference proteome</keyword>
<gene>
    <name evidence="1" type="ORF">FAES_0391</name>
</gene>
<dbReference type="EMBL" id="HE796683">
    <property type="protein sequence ID" value="CCG98403.1"/>
    <property type="molecule type" value="Genomic_DNA"/>
</dbReference>
<dbReference type="AlphaFoldDB" id="I0K2Q0"/>
<proteinExistence type="predicted"/>